<feature type="region of interest" description="Disordered" evidence="2">
    <location>
        <begin position="454"/>
        <end position="474"/>
    </location>
</feature>
<feature type="compositionally biased region" description="Basic and acidic residues" evidence="2">
    <location>
        <begin position="454"/>
        <end position="465"/>
    </location>
</feature>
<dbReference type="RefSeq" id="WP_218934364.1">
    <property type="nucleotide sequence ID" value="NZ_CP036261.1"/>
</dbReference>
<dbReference type="Pfam" id="PF00795">
    <property type="entry name" value="CN_hydrolase"/>
    <property type="match status" value="1"/>
</dbReference>
<protein>
    <submittedName>
        <fullName evidence="5">(R)-stereoselective amidase</fullName>
        <ecNumber evidence="5">3.5.1.100</ecNumber>
    </submittedName>
</protein>
<dbReference type="InterPro" id="IPR036526">
    <property type="entry name" value="C-N_Hydrolase_sf"/>
</dbReference>
<feature type="compositionally biased region" description="Polar residues" evidence="2">
    <location>
        <begin position="27"/>
        <end position="40"/>
    </location>
</feature>
<dbReference type="EC" id="3.5.1.100" evidence="5"/>
<dbReference type="SUPFAM" id="SSF56317">
    <property type="entry name" value="Carbon-nitrogen hydrolase"/>
    <property type="match status" value="1"/>
</dbReference>
<keyword evidence="1 5" id="KW-0378">Hydrolase</keyword>
<evidence type="ECO:0000256" key="3">
    <source>
        <dbReference type="SAM" id="SignalP"/>
    </source>
</evidence>
<sequence length="474" mass="52294" precursor="true">MRINIVSILAVLMSAWVAQADPGPAEQSGSAEQSISETWTPVSPRAEIRPLFASTDDGGRSGKGELTITADDRRGLVGHWETKIKIQGGQHYQFSVWRQTQGIDVVRRSGVASVTWLDKDGRRAMRDRVSMVSYQPGLKPRSEPEYPAEGETVDDWTQLAGTYRAPSSATEAVIGLHFRWGPAHSRIAWSDVRFEPTAAAEPRVVRLATIHYRPAAGKTAKEKREQFEPLIAEAAKQRADLVVLPETLTGYHSGSSSAEVAESMPGPTSNYFAELAKKYDLYIAAGLHEREGHLVYNVAVLLGPEGEMVGKYRKVSLTRNEIASGVMPGDEYPVFETRFGKVGMMVCYDGFFPEVARELSNRGAEVIAWPVWGCNPLLGAARACENHTYVISSTYTDVTSNWMISAIYDRDGQPLAQASQWGSVAVAEVDLNQPLYWSSLGDFKAEIARHRPWLPHEREQGKRAEVAASPTETE</sequence>
<dbReference type="AlphaFoldDB" id="A0A517M6N9"/>
<organism evidence="5 6">
    <name type="scientific">Rosistilla ulvae</name>
    <dbReference type="NCBI Taxonomy" id="1930277"/>
    <lineage>
        <taxon>Bacteria</taxon>
        <taxon>Pseudomonadati</taxon>
        <taxon>Planctomycetota</taxon>
        <taxon>Planctomycetia</taxon>
        <taxon>Pirellulales</taxon>
        <taxon>Pirellulaceae</taxon>
        <taxon>Rosistilla</taxon>
    </lineage>
</organism>
<accession>A0A517M6N9</accession>
<keyword evidence="6" id="KW-1185">Reference proteome</keyword>
<dbReference type="GO" id="GO:0016811">
    <property type="term" value="F:hydrolase activity, acting on carbon-nitrogen (but not peptide) bonds, in linear amides"/>
    <property type="evidence" value="ECO:0007669"/>
    <property type="project" value="TreeGrafter"/>
</dbReference>
<feature type="domain" description="CN hydrolase" evidence="4">
    <location>
        <begin position="205"/>
        <end position="431"/>
    </location>
</feature>
<dbReference type="InterPro" id="IPR003010">
    <property type="entry name" value="C-N_Hydrolase"/>
</dbReference>
<evidence type="ECO:0000256" key="2">
    <source>
        <dbReference type="SAM" id="MobiDB-lite"/>
    </source>
</evidence>
<dbReference type="PROSITE" id="PS50263">
    <property type="entry name" value="CN_HYDROLASE"/>
    <property type="match status" value="1"/>
</dbReference>
<proteinExistence type="predicted"/>
<dbReference type="PANTHER" id="PTHR43674">
    <property type="entry name" value="NITRILASE C965.09-RELATED"/>
    <property type="match status" value="1"/>
</dbReference>
<dbReference type="Gene3D" id="2.60.120.260">
    <property type="entry name" value="Galactose-binding domain-like"/>
    <property type="match status" value="1"/>
</dbReference>
<dbReference type="InterPro" id="IPR050345">
    <property type="entry name" value="Aliph_Amidase/BUP"/>
</dbReference>
<evidence type="ECO:0000313" key="5">
    <source>
        <dbReference type="EMBL" id="QDS90542.1"/>
    </source>
</evidence>
<gene>
    <name evidence="5" type="primary">ramA_2</name>
    <name evidence="5" type="ORF">EC9_47560</name>
</gene>
<name>A0A517M6N9_9BACT</name>
<evidence type="ECO:0000256" key="1">
    <source>
        <dbReference type="ARBA" id="ARBA00022801"/>
    </source>
</evidence>
<feature type="chain" id="PRO_5021724205" evidence="3">
    <location>
        <begin position="21"/>
        <end position="474"/>
    </location>
</feature>
<reference evidence="5 6" key="1">
    <citation type="submission" date="2019-02" db="EMBL/GenBank/DDBJ databases">
        <title>Deep-cultivation of Planctomycetes and their phenomic and genomic characterization uncovers novel biology.</title>
        <authorList>
            <person name="Wiegand S."/>
            <person name="Jogler M."/>
            <person name="Boedeker C."/>
            <person name="Pinto D."/>
            <person name="Vollmers J."/>
            <person name="Rivas-Marin E."/>
            <person name="Kohn T."/>
            <person name="Peeters S.H."/>
            <person name="Heuer A."/>
            <person name="Rast P."/>
            <person name="Oberbeckmann S."/>
            <person name="Bunk B."/>
            <person name="Jeske O."/>
            <person name="Meyerdierks A."/>
            <person name="Storesund J.E."/>
            <person name="Kallscheuer N."/>
            <person name="Luecker S."/>
            <person name="Lage O.M."/>
            <person name="Pohl T."/>
            <person name="Merkel B.J."/>
            <person name="Hornburger P."/>
            <person name="Mueller R.-W."/>
            <person name="Bruemmer F."/>
            <person name="Labrenz M."/>
            <person name="Spormann A.M."/>
            <person name="Op den Camp H."/>
            <person name="Overmann J."/>
            <person name="Amann R."/>
            <person name="Jetten M.S.M."/>
            <person name="Mascher T."/>
            <person name="Medema M.H."/>
            <person name="Devos D.P."/>
            <person name="Kaster A.-K."/>
            <person name="Ovreas L."/>
            <person name="Rohde M."/>
            <person name="Galperin M.Y."/>
            <person name="Jogler C."/>
        </authorList>
    </citation>
    <scope>NUCLEOTIDE SEQUENCE [LARGE SCALE GENOMIC DNA]</scope>
    <source>
        <strain evidence="5 6">EC9</strain>
    </source>
</reference>
<dbReference type="Gene3D" id="3.60.110.10">
    <property type="entry name" value="Carbon-nitrogen hydrolase"/>
    <property type="match status" value="1"/>
</dbReference>
<keyword evidence="3" id="KW-0732">Signal</keyword>
<feature type="signal peptide" evidence="3">
    <location>
        <begin position="1"/>
        <end position="20"/>
    </location>
</feature>
<dbReference type="CDD" id="cd07197">
    <property type="entry name" value="nitrilase"/>
    <property type="match status" value="1"/>
</dbReference>
<evidence type="ECO:0000259" key="4">
    <source>
        <dbReference type="PROSITE" id="PS50263"/>
    </source>
</evidence>
<dbReference type="KEGG" id="ruv:EC9_47560"/>
<dbReference type="PANTHER" id="PTHR43674:SF16">
    <property type="entry name" value="CARBON-NITROGEN FAMILY, PUTATIVE (AFU_ORTHOLOGUE AFUA_5G02350)-RELATED"/>
    <property type="match status" value="1"/>
</dbReference>
<evidence type="ECO:0000313" key="6">
    <source>
        <dbReference type="Proteomes" id="UP000319557"/>
    </source>
</evidence>
<dbReference type="EMBL" id="CP036261">
    <property type="protein sequence ID" value="QDS90542.1"/>
    <property type="molecule type" value="Genomic_DNA"/>
</dbReference>
<feature type="region of interest" description="Disordered" evidence="2">
    <location>
        <begin position="21"/>
        <end position="40"/>
    </location>
</feature>
<dbReference type="Proteomes" id="UP000319557">
    <property type="component" value="Chromosome"/>
</dbReference>